<dbReference type="PANTHER" id="PTHR10082">
    <property type="entry name" value="INTEGRIN BETA SUBUNIT"/>
    <property type="match status" value="1"/>
</dbReference>
<keyword evidence="7" id="KW-0325">Glycoprotein</keyword>
<comment type="similarity">
    <text evidence="2 8">Belongs to the integrin beta chain family.</text>
</comment>
<dbReference type="GO" id="GO:0009986">
    <property type="term" value="C:cell surface"/>
    <property type="evidence" value="ECO:0007669"/>
    <property type="project" value="TreeGrafter"/>
</dbReference>
<dbReference type="GO" id="GO:0007229">
    <property type="term" value="P:integrin-mediated signaling pathway"/>
    <property type="evidence" value="ECO:0007669"/>
    <property type="project" value="UniProtKB-KW"/>
</dbReference>
<evidence type="ECO:0000256" key="5">
    <source>
        <dbReference type="ARBA" id="ARBA00023136"/>
    </source>
</evidence>
<keyword evidence="4 8" id="KW-0401">Integrin</keyword>
<reference evidence="11" key="1">
    <citation type="submission" date="2023-03" db="EMBL/GenBank/DDBJ databases">
        <authorList>
            <person name="Steffen K."/>
            <person name="Cardenas P."/>
        </authorList>
    </citation>
    <scope>NUCLEOTIDE SEQUENCE</scope>
</reference>
<evidence type="ECO:0000256" key="6">
    <source>
        <dbReference type="ARBA" id="ARBA00023157"/>
    </source>
</evidence>
<evidence type="ECO:0000256" key="2">
    <source>
        <dbReference type="ARBA" id="ARBA00007449"/>
    </source>
</evidence>
<dbReference type="InterPro" id="IPR015812">
    <property type="entry name" value="Integrin_bsu"/>
</dbReference>
<comment type="caution">
    <text evidence="11">The sequence shown here is derived from an EMBL/GenBank/DDBJ whole genome shotgun (WGS) entry which is preliminary data.</text>
</comment>
<keyword evidence="12" id="KW-1185">Reference proteome</keyword>
<dbReference type="GO" id="GO:0033627">
    <property type="term" value="P:cell adhesion mediated by integrin"/>
    <property type="evidence" value="ECO:0007669"/>
    <property type="project" value="TreeGrafter"/>
</dbReference>
<keyword evidence="6" id="KW-1015">Disulfide bond</keyword>
<dbReference type="CDD" id="cd19941">
    <property type="entry name" value="TIL"/>
    <property type="match status" value="1"/>
</dbReference>
<dbReference type="InterPro" id="IPR002369">
    <property type="entry name" value="Integrin_bsu_VWA"/>
</dbReference>
<evidence type="ECO:0000256" key="7">
    <source>
        <dbReference type="ARBA" id="ARBA00023180"/>
    </source>
</evidence>
<dbReference type="Gene3D" id="3.40.50.410">
    <property type="entry name" value="von Willebrand factor, type A domain"/>
    <property type="match status" value="1"/>
</dbReference>
<name>A0AA35RTR6_GEOBA</name>
<dbReference type="SMART" id="SM00187">
    <property type="entry name" value="INB"/>
    <property type="match status" value="1"/>
</dbReference>
<dbReference type="InterPro" id="IPR036465">
    <property type="entry name" value="vWFA_dom_sf"/>
</dbReference>
<feature type="non-terminal residue" evidence="11">
    <location>
        <position position="374"/>
    </location>
</feature>
<proteinExistence type="inferred from homology"/>
<keyword evidence="8" id="KW-0130">Cell adhesion</keyword>
<dbReference type="GO" id="GO:0005925">
    <property type="term" value="C:focal adhesion"/>
    <property type="evidence" value="ECO:0007669"/>
    <property type="project" value="TreeGrafter"/>
</dbReference>
<dbReference type="GO" id="GO:0007160">
    <property type="term" value="P:cell-matrix adhesion"/>
    <property type="evidence" value="ECO:0007669"/>
    <property type="project" value="TreeGrafter"/>
</dbReference>
<sequence>MYAAHLPAPSLLRSLADARTALLLLMLSLLPFAGVCSTAAESVCSFGRLPFSCYTGCPPINCDSSVESCTGDCVSGCFCPRDLFQLGSQLCVEEQHCIDSSEVDDIPAVDKCSGYSDDCNECISSDPDCQWCPYEPGEKAVKGSHCRQRGLNPVCPEEIIDPAPLVTVINDKDFTDDIQMRPQKLRLKLRAGKPQQFTLNFRPSRNFPLDVYFLLDVTGSFSQRFRDTVTPLATELVSALQTISERYAVAFGGFGDKRAIPYALPNQDPRAYITNINFFGNPERCANQLITNVADCNPTISFRHTTALSPLTTDQLQQVLANISIHPNVDSLEGGMDGLVQVLTCTDTIGWRNQSLRMLLYMSNANFHLAGDGK</sequence>
<evidence type="ECO:0000313" key="12">
    <source>
        <dbReference type="Proteomes" id="UP001174909"/>
    </source>
</evidence>
<feature type="domain" description="Integrin beta subunit VWA" evidence="10">
    <location>
        <begin position="118"/>
        <end position="374"/>
    </location>
</feature>
<evidence type="ECO:0000256" key="8">
    <source>
        <dbReference type="RuleBase" id="RU000633"/>
    </source>
</evidence>
<dbReference type="GO" id="GO:0098609">
    <property type="term" value="P:cell-cell adhesion"/>
    <property type="evidence" value="ECO:0007669"/>
    <property type="project" value="TreeGrafter"/>
</dbReference>
<protein>
    <recommendedName>
        <fullName evidence="8">Integrin beta</fullName>
    </recommendedName>
</protein>
<keyword evidence="5" id="KW-0472">Membrane</keyword>
<keyword evidence="3 8" id="KW-0812">Transmembrane</keyword>
<keyword evidence="9" id="KW-0732">Signal</keyword>
<dbReference type="Pfam" id="PF00362">
    <property type="entry name" value="Integrin_beta"/>
    <property type="match status" value="1"/>
</dbReference>
<evidence type="ECO:0000259" key="10">
    <source>
        <dbReference type="SMART" id="SM00187"/>
    </source>
</evidence>
<organism evidence="11 12">
    <name type="scientific">Geodia barretti</name>
    <name type="common">Barrett's horny sponge</name>
    <dbReference type="NCBI Taxonomy" id="519541"/>
    <lineage>
        <taxon>Eukaryota</taxon>
        <taxon>Metazoa</taxon>
        <taxon>Porifera</taxon>
        <taxon>Demospongiae</taxon>
        <taxon>Heteroscleromorpha</taxon>
        <taxon>Tetractinellida</taxon>
        <taxon>Astrophorina</taxon>
        <taxon>Geodiidae</taxon>
        <taxon>Geodia</taxon>
    </lineage>
</organism>
<dbReference type="SUPFAM" id="SSF53300">
    <property type="entry name" value="vWA-like"/>
    <property type="match status" value="1"/>
</dbReference>
<dbReference type="GO" id="GO:0005178">
    <property type="term" value="F:integrin binding"/>
    <property type="evidence" value="ECO:0007669"/>
    <property type="project" value="TreeGrafter"/>
</dbReference>
<dbReference type="EMBL" id="CASHTH010001528">
    <property type="protein sequence ID" value="CAI8016426.1"/>
    <property type="molecule type" value="Genomic_DNA"/>
</dbReference>
<dbReference type="GO" id="GO:0008305">
    <property type="term" value="C:integrin complex"/>
    <property type="evidence" value="ECO:0007669"/>
    <property type="project" value="TreeGrafter"/>
</dbReference>
<dbReference type="GO" id="GO:0016477">
    <property type="term" value="P:cell migration"/>
    <property type="evidence" value="ECO:0007669"/>
    <property type="project" value="TreeGrafter"/>
</dbReference>
<accession>A0AA35RTR6</accession>
<gene>
    <name evidence="11" type="ORF">GBAR_LOCUS10074</name>
</gene>
<dbReference type="PRINTS" id="PR01186">
    <property type="entry name" value="INTEGRINB"/>
</dbReference>
<feature type="signal peptide" evidence="9">
    <location>
        <begin position="1"/>
        <end position="40"/>
    </location>
</feature>
<evidence type="ECO:0000256" key="9">
    <source>
        <dbReference type="SAM" id="SignalP"/>
    </source>
</evidence>
<evidence type="ECO:0000256" key="1">
    <source>
        <dbReference type="ARBA" id="ARBA00004479"/>
    </source>
</evidence>
<feature type="chain" id="PRO_5041465579" description="Integrin beta" evidence="9">
    <location>
        <begin position="41"/>
        <end position="374"/>
    </location>
</feature>
<dbReference type="AlphaFoldDB" id="A0AA35RTR6"/>
<evidence type="ECO:0000313" key="11">
    <source>
        <dbReference type="EMBL" id="CAI8016426.1"/>
    </source>
</evidence>
<comment type="subcellular location">
    <subcellularLocation>
        <location evidence="8">Cell membrane</location>
        <topology evidence="8">Single-pass type I membrane protein</topology>
    </subcellularLocation>
    <subcellularLocation>
        <location evidence="1">Membrane</location>
        <topology evidence="1">Single-pass type I membrane protein</topology>
    </subcellularLocation>
</comment>
<evidence type="ECO:0000256" key="4">
    <source>
        <dbReference type="ARBA" id="ARBA00023037"/>
    </source>
</evidence>
<dbReference type="Gene3D" id="2.60.40.1510">
    <property type="entry name" value="ntegrin, alpha v. Chain A, domain 3"/>
    <property type="match status" value="1"/>
</dbReference>
<evidence type="ECO:0000256" key="3">
    <source>
        <dbReference type="ARBA" id="ARBA00022692"/>
    </source>
</evidence>
<dbReference type="PANTHER" id="PTHR10082:SF3">
    <property type="entry name" value="INTEGRIN BETA-LIKE PROTEIN 1"/>
    <property type="match status" value="1"/>
</dbReference>
<dbReference type="Proteomes" id="UP001174909">
    <property type="component" value="Unassembled WGS sequence"/>
</dbReference>